<dbReference type="Gene3D" id="1.10.10.10">
    <property type="entry name" value="Winged helix-like DNA-binding domain superfamily/Winged helix DNA-binding domain"/>
    <property type="match status" value="1"/>
</dbReference>
<dbReference type="EMBL" id="BAABHQ010000003">
    <property type="protein sequence ID" value="GAA4867882.1"/>
    <property type="molecule type" value="Genomic_DNA"/>
</dbReference>
<gene>
    <name evidence="3" type="ORF">GCM10023203_15680</name>
</gene>
<feature type="domain" description="Transcription regulator PadR N-terminal" evidence="2">
    <location>
        <begin position="168"/>
        <end position="232"/>
    </location>
</feature>
<feature type="region of interest" description="Disordered" evidence="1">
    <location>
        <begin position="1"/>
        <end position="153"/>
    </location>
</feature>
<feature type="compositionally biased region" description="Acidic residues" evidence="1">
    <location>
        <begin position="42"/>
        <end position="88"/>
    </location>
</feature>
<dbReference type="Proteomes" id="UP001500457">
    <property type="component" value="Unassembled WGS sequence"/>
</dbReference>
<dbReference type="PANTHER" id="PTHR33169:SF14">
    <property type="entry name" value="TRANSCRIPTIONAL REGULATOR RV3488"/>
    <property type="match status" value="1"/>
</dbReference>
<protein>
    <recommendedName>
        <fullName evidence="2">Transcription regulator PadR N-terminal domain-containing protein</fullName>
    </recommendedName>
</protein>
<dbReference type="InterPro" id="IPR036388">
    <property type="entry name" value="WH-like_DNA-bd_sf"/>
</dbReference>
<name>A0ABP9E7B2_9PSEU</name>
<evidence type="ECO:0000313" key="4">
    <source>
        <dbReference type="Proteomes" id="UP001500457"/>
    </source>
</evidence>
<keyword evidence="4" id="KW-1185">Reference proteome</keyword>
<comment type="caution">
    <text evidence="3">The sequence shown here is derived from an EMBL/GenBank/DDBJ whole genome shotgun (WGS) entry which is preliminary data.</text>
</comment>
<dbReference type="InterPro" id="IPR036390">
    <property type="entry name" value="WH_DNA-bd_sf"/>
</dbReference>
<evidence type="ECO:0000313" key="3">
    <source>
        <dbReference type="EMBL" id="GAA4867882.1"/>
    </source>
</evidence>
<dbReference type="PANTHER" id="PTHR33169">
    <property type="entry name" value="PADR-FAMILY TRANSCRIPTIONAL REGULATOR"/>
    <property type="match status" value="1"/>
</dbReference>
<feature type="compositionally biased region" description="Gly residues" evidence="1">
    <location>
        <begin position="136"/>
        <end position="148"/>
    </location>
</feature>
<organism evidence="3 4">
    <name type="scientific">Actinomycetospora straminea</name>
    <dbReference type="NCBI Taxonomy" id="663607"/>
    <lineage>
        <taxon>Bacteria</taxon>
        <taxon>Bacillati</taxon>
        <taxon>Actinomycetota</taxon>
        <taxon>Actinomycetes</taxon>
        <taxon>Pseudonocardiales</taxon>
        <taxon>Pseudonocardiaceae</taxon>
        <taxon>Actinomycetospora</taxon>
    </lineage>
</organism>
<accession>A0ABP9E7B2</accession>
<dbReference type="Pfam" id="PF03551">
    <property type="entry name" value="PadR"/>
    <property type="match status" value="1"/>
</dbReference>
<dbReference type="InterPro" id="IPR005149">
    <property type="entry name" value="Tscrpt_reg_PadR_N"/>
</dbReference>
<feature type="compositionally biased region" description="Basic and acidic residues" evidence="1">
    <location>
        <begin position="112"/>
        <end position="125"/>
    </location>
</feature>
<reference evidence="4" key="1">
    <citation type="journal article" date="2019" name="Int. J. Syst. Evol. Microbiol.">
        <title>The Global Catalogue of Microorganisms (GCM) 10K type strain sequencing project: providing services to taxonomists for standard genome sequencing and annotation.</title>
        <authorList>
            <consortium name="The Broad Institute Genomics Platform"/>
            <consortium name="The Broad Institute Genome Sequencing Center for Infectious Disease"/>
            <person name="Wu L."/>
            <person name="Ma J."/>
        </authorList>
    </citation>
    <scope>NUCLEOTIDE SEQUENCE [LARGE SCALE GENOMIC DNA]</scope>
    <source>
        <strain evidence="4">JCM 17983</strain>
    </source>
</reference>
<sequence>MTAEPSTSAEDPDLSSAFGRPAASSLRGLLPPRPRRSAEQDDRADEVGPEETDGPVDEELVDEEPDADDVGAEPADEAWMDAPDDAPADDAPVVTVPSPRERRDRAARRERRGTARRGERSDRADPAPAVPAPRGAGAGTGTGTGTGTGNHRWGSVRMASREHVELLVLVALRRGPASGRELAERLREDSGGGLTPPPTTVQRTLHQLARHGLVQRDGDPARRRYRLTTLGIRITRARVRAWRAMQRAVDAVVLAADKG</sequence>
<evidence type="ECO:0000256" key="1">
    <source>
        <dbReference type="SAM" id="MobiDB-lite"/>
    </source>
</evidence>
<dbReference type="RefSeq" id="WP_274231163.1">
    <property type="nucleotide sequence ID" value="NZ_BAABHQ010000003.1"/>
</dbReference>
<dbReference type="InterPro" id="IPR011991">
    <property type="entry name" value="ArsR-like_HTH"/>
</dbReference>
<proteinExistence type="predicted"/>
<dbReference type="InterPro" id="IPR052509">
    <property type="entry name" value="Metal_resp_DNA-bind_regulator"/>
</dbReference>
<dbReference type="SUPFAM" id="SSF46785">
    <property type="entry name" value="Winged helix' DNA-binding domain"/>
    <property type="match status" value="1"/>
</dbReference>
<dbReference type="CDD" id="cd00090">
    <property type="entry name" value="HTH_ARSR"/>
    <property type="match status" value="1"/>
</dbReference>
<evidence type="ECO:0000259" key="2">
    <source>
        <dbReference type="Pfam" id="PF03551"/>
    </source>
</evidence>